<reference evidence="2" key="1">
    <citation type="submission" date="2023-02" db="EMBL/GenBank/DDBJ databases">
        <title>Colletotrichum kahawae CIFC_Que2 genome sequencing and assembly.</title>
        <authorList>
            <person name="Baroncelli R."/>
        </authorList>
    </citation>
    <scope>NUCLEOTIDE SEQUENCE</scope>
    <source>
        <strain evidence="2">CIFC_Que2</strain>
    </source>
</reference>
<feature type="region of interest" description="Disordered" evidence="1">
    <location>
        <begin position="125"/>
        <end position="161"/>
    </location>
</feature>
<evidence type="ECO:0000313" key="3">
    <source>
        <dbReference type="Proteomes" id="UP001281614"/>
    </source>
</evidence>
<dbReference type="InterPro" id="IPR045026">
    <property type="entry name" value="LIMYB"/>
</dbReference>
<evidence type="ECO:0000256" key="1">
    <source>
        <dbReference type="SAM" id="MobiDB-lite"/>
    </source>
</evidence>
<accession>A0AAE0D7A1</accession>
<comment type="caution">
    <text evidence="2">The sequence shown here is derived from an EMBL/GenBank/DDBJ whole genome shotgun (WGS) entry which is preliminary data.</text>
</comment>
<name>A0AAE0D7A1_COLKA</name>
<keyword evidence="3" id="KW-1185">Reference proteome</keyword>
<gene>
    <name evidence="2" type="ORF">CKAH01_15798</name>
</gene>
<dbReference type="AlphaFoldDB" id="A0AAE0D7A1"/>
<evidence type="ECO:0008006" key="4">
    <source>
        <dbReference type="Google" id="ProtNLM"/>
    </source>
</evidence>
<proteinExistence type="predicted"/>
<dbReference type="EMBL" id="VYYT01000137">
    <property type="protein sequence ID" value="KAK2764192.1"/>
    <property type="molecule type" value="Genomic_DNA"/>
</dbReference>
<organism evidence="2 3">
    <name type="scientific">Colletotrichum kahawae</name>
    <name type="common">Coffee berry disease fungus</name>
    <dbReference type="NCBI Taxonomy" id="34407"/>
    <lineage>
        <taxon>Eukaryota</taxon>
        <taxon>Fungi</taxon>
        <taxon>Dikarya</taxon>
        <taxon>Ascomycota</taxon>
        <taxon>Pezizomycotina</taxon>
        <taxon>Sordariomycetes</taxon>
        <taxon>Hypocreomycetidae</taxon>
        <taxon>Glomerellales</taxon>
        <taxon>Glomerellaceae</taxon>
        <taxon>Colletotrichum</taxon>
        <taxon>Colletotrichum gloeosporioides species complex</taxon>
    </lineage>
</organism>
<dbReference type="Proteomes" id="UP001281614">
    <property type="component" value="Unassembled WGS sequence"/>
</dbReference>
<sequence>MGNILPQMQAEFPEPPGYTRKALVNKFKSLSCDWHKVKGLLRSGVEYNNESGMIYTSEDCWQDFIAKNPYLRAIKKKGFPFIDECRVLWPDQLSTGQYIVEASGANSIEIPSDDEDEAEEVGVALGEPSRRQKRKRSNFDDPGDNPVANVATPTVASSAEPVRRRLTRQGEERSHQFDKFGGRIERGINRLGEAISAPREVGSGDVDAASRDFQALFGHRVRAGAASRIARYFGAHTLEAVAWLSIESIDEKEAFLGELQLNGLNIVLDD</sequence>
<dbReference type="PANTHER" id="PTHR47584">
    <property type="match status" value="1"/>
</dbReference>
<protein>
    <recommendedName>
        <fullName evidence="4">Myb/SANT-like domain-containing protein</fullName>
    </recommendedName>
</protein>
<dbReference type="PANTHER" id="PTHR47584:SF14">
    <property type="entry name" value="L10-INTERACTING MYB DOMAIN-CONTAINING PROTEIN-LIKE"/>
    <property type="match status" value="1"/>
</dbReference>
<evidence type="ECO:0000313" key="2">
    <source>
        <dbReference type="EMBL" id="KAK2764192.1"/>
    </source>
</evidence>